<evidence type="ECO:0000313" key="3">
    <source>
        <dbReference type="Proteomes" id="UP000034739"/>
    </source>
</evidence>
<dbReference type="Proteomes" id="UP000034739">
    <property type="component" value="Unassembled WGS sequence"/>
</dbReference>
<evidence type="ECO:0000256" key="1">
    <source>
        <dbReference type="SAM" id="Phobius"/>
    </source>
</evidence>
<keyword evidence="1" id="KW-0472">Membrane</keyword>
<feature type="transmembrane region" description="Helical" evidence="1">
    <location>
        <begin position="29"/>
        <end position="49"/>
    </location>
</feature>
<dbReference type="EMBL" id="LCOY01000013">
    <property type="protein sequence ID" value="KKU88126.1"/>
    <property type="molecule type" value="Genomic_DNA"/>
</dbReference>
<feature type="transmembrane region" description="Helical" evidence="1">
    <location>
        <begin position="88"/>
        <end position="107"/>
    </location>
</feature>
<organism evidence="2 3">
    <name type="scientific">Candidatus Gottesmanbacteria bacterium GW2011_GWA2_47_9</name>
    <dbReference type="NCBI Taxonomy" id="1618445"/>
    <lineage>
        <taxon>Bacteria</taxon>
        <taxon>Candidatus Gottesmaniibacteriota</taxon>
    </lineage>
</organism>
<sequence>MKKLLIIASFVIATAVVVATFMTAKTYTQLAIASAIYPAIAYLGFRIFSDISSKTRPNKQIARIQPKPTTESKPQKQGTTVIDIDKRAFLKLIGGAGLSFFLFSLFARKAEDVFLPKSAQVQPDLGSGGVSANQGQPADGYRISEIDDSDLTFYGFINKEGAWFIMREDPTSGTFRYAKGDNDFPGAWSKRKALQYDYYHNLF</sequence>
<dbReference type="AlphaFoldDB" id="A0A0G1U267"/>
<comment type="caution">
    <text evidence="2">The sequence shown here is derived from an EMBL/GenBank/DDBJ whole genome shotgun (WGS) entry which is preliminary data.</text>
</comment>
<keyword evidence="1" id="KW-1133">Transmembrane helix</keyword>
<proteinExistence type="predicted"/>
<name>A0A0G1U267_9BACT</name>
<gene>
    <name evidence="2" type="ORF">UY16_C0013G0036</name>
</gene>
<evidence type="ECO:0000313" key="2">
    <source>
        <dbReference type="EMBL" id="KKU88126.1"/>
    </source>
</evidence>
<accession>A0A0G1U267</accession>
<keyword evidence="1" id="KW-0812">Transmembrane</keyword>
<protein>
    <submittedName>
        <fullName evidence="2">Uncharacterized protein</fullName>
    </submittedName>
</protein>
<reference evidence="2 3" key="1">
    <citation type="journal article" date="2015" name="Nature">
        <title>rRNA introns, odd ribosomes, and small enigmatic genomes across a large radiation of phyla.</title>
        <authorList>
            <person name="Brown C.T."/>
            <person name="Hug L.A."/>
            <person name="Thomas B.C."/>
            <person name="Sharon I."/>
            <person name="Castelle C.J."/>
            <person name="Singh A."/>
            <person name="Wilkins M.J."/>
            <person name="Williams K.H."/>
            <person name="Banfield J.F."/>
        </authorList>
    </citation>
    <scope>NUCLEOTIDE SEQUENCE [LARGE SCALE GENOMIC DNA]</scope>
</reference>